<reference evidence="1 2" key="1">
    <citation type="submission" date="2018-12" db="EMBL/GenBank/DDBJ databases">
        <title>Rubrispira sanarue gen. nov., sp., nov., a member of the order Silvanigrellales, isolated from a brackish lake in Hamamatsu Japan.</title>
        <authorList>
            <person name="Maejima Y."/>
            <person name="Iino T."/>
            <person name="Muraguchi Y."/>
            <person name="Fukuda K."/>
            <person name="Nojiri H."/>
            <person name="Ohkuma M."/>
            <person name="Moriuchi R."/>
            <person name="Dohra H."/>
            <person name="Kimbara K."/>
            <person name="Shintani M."/>
        </authorList>
    </citation>
    <scope>NUCLEOTIDE SEQUENCE [LARGE SCALE GENOMIC DNA]</scope>
    <source>
        <strain evidence="1 2">RF1110005</strain>
    </source>
</reference>
<dbReference type="PANTHER" id="PTHR39185">
    <property type="entry name" value="SWARMING MOTILITY PROTEIN SWRD"/>
    <property type="match status" value="1"/>
</dbReference>
<organism evidence="1 2">
    <name type="scientific">Fluviispira sanaruensis</name>
    <dbReference type="NCBI Taxonomy" id="2493639"/>
    <lineage>
        <taxon>Bacteria</taxon>
        <taxon>Pseudomonadati</taxon>
        <taxon>Bdellovibrionota</taxon>
        <taxon>Oligoflexia</taxon>
        <taxon>Silvanigrellales</taxon>
        <taxon>Silvanigrellaceae</taxon>
        <taxon>Fluviispira</taxon>
    </lineage>
</organism>
<keyword evidence="2" id="KW-1185">Reference proteome</keyword>
<dbReference type="EMBL" id="AP019368">
    <property type="protein sequence ID" value="BBH53200.1"/>
    <property type="molecule type" value="Genomic_DNA"/>
</dbReference>
<dbReference type="PANTHER" id="PTHR39185:SF1">
    <property type="entry name" value="SWARMING MOTILITY PROTEIN SWRD"/>
    <property type="match status" value="1"/>
</dbReference>
<dbReference type="Pfam" id="PF06289">
    <property type="entry name" value="FlbD"/>
    <property type="match status" value="1"/>
</dbReference>
<evidence type="ECO:0000313" key="2">
    <source>
        <dbReference type="Proteomes" id="UP000291236"/>
    </source>
</evidence>
<protein>
    <recommendedName>
        <fullName evidence="3">Flagellar protein FlbD</fullName>
    </recommendedName>
</protein>
<evidence type="ECO:0000313" key="1">
    <source>
        <dbReference type="EMBL" id="BBH53200.1"/>
    </source>
</evidence>
<proteinExistence type="predicted"/>
<dbReference type="RefSeq" id="WP_172603845.1">
    <property type="nucleotide sequence ID" value="NZ_AP019368.1"/>
</dbReference>
<gene>
    <name evidence="1" type="ORF">JCM31447_16430</name>
</gene>
<name>A0A4P2VMS1_FLUSA</name>
<accession>A0A4P2VMS1</accession>
<dbReference type="AlphaFoldDB" id="A0A4P2VMS1"/>
<dbReference type="InterPro" id="IPR009384">
    <property type="entry name" value="SwrD-like"/>
</dbReference>
<dbReference type="Proteomes" id="UP000291236">
    <property type="component" value="Chromosome"/>
</dbReference>
<sequence>MIRVTRLDGSDVYINENNIQWMENLPDTTITFLNGARLLVRERIVDIVEKMELKLKNDLRIEPQSNFNEMSGKL</sequence>
<dbReference type="KEGG" id="sbf:JCM31447_16430"/>
<evidence type="ECO:0008006" key="3">
    <source>
        <dbReference type="Google" id="ProtNLM"/>
    </source>
</evidence>